<evidence type="ECO:0000313" key="1">
    <source>
        <dbReference type="EMBL" id="KAI4312236.1"/>
    </source>
</evidence>
<name>A0ACB9LLL4_9MYRT</name>
<dbReference type="EMBL" id="CM042890">
    <property type="protein sequence ID" value="KAI4312236.1"/>
    <property type="molecule type" value="Genomic_DNA"/>
</dbReference>
<comment type="caution">
    <text evidence="1">The sequence shown here is derived from an EMBL/GenBank/DDBJ whole genome shotgun (WGS) entry which is preliminary data.</text>
</comment>
<evidence type="ECO:0000313" key="2">
    <source>
        <dbReference type="Proteomes" id="UP001057402"/>
    </source>
</evidence>
<keyword evidence="2" id="KW-1185">Reference proteome</keyword>
<protein>
    <submittedName>
        <fullName evidence="1">Uncharacterized protein</fullName>
    </submittedName>
</protein>
<gene>
    <name evidence="1" type="ORF">MLD38_037072</name>
</gene>
<accession>A0ACB9LLL4</accession>
<sequence length="127" mass="14429">MPDETNVTAAAETANTEEVATVDEEEDEEMMMISEEPTCYQEVATEACWYDAMEKELESIEKNNTWTLTELPSGHKPIGLKWVFKLKKDSDGKDVKHKARLVAKGYVQRRGIDFEEVFAPVARLDTV</sequence>
<dbReference type="Proteomes" id="UP001057402">
    <property type="component" value="Chromosome 11"/>
</dbReference>
<reference evidence="2" key="1">
    <citation type="journal article" date="2023" name="Front. Plant Sci.">
        <title>Chromosomal-level genome assembly of Melastoma candidum provides insights into trichome evolution.</title>
        <authorList>
            <person name="Zhong Y."/>
            <person name="Wu W."/>
            <person name="Sun C."/>
            <person name="Zou P."/>
            <person name="Liu Y."/>
            <person name="Dai S."/>
            <person name="Zhou R."/>
        </authorList>
    </citation>
    <scope>NUCLEOTIDE SEQUENCE [LARGE SCALE GENOMIC DNA]</scope>
</reference>
<proteinExistence type="predicted"/>
<organism evidence="1 2">
    <name type="scientific">Melastoma candidum</name>
    <dbReference type="NCBI Taxonomy" id="119954"/>
    <lineage>
        <taxon>Eukaryota</taxon>
        <taxon>Viridiplantae</taxon>
        <taxon>Streptophyta</taxon>
        <taxon>Embryophyta</taxon>
        <taxon>Tracheophyta</taxon>
        <taxon>Spermatophyta</taxon>
        <taxon>Magnoliopsida</taxon>
        <taxon>eudicotyledons</taxon>
        <taxon>Gunneridae</taxon>
        <taxon>Pentapetalae</taxon>
        <taxon>rosids</taxon>
        <taxon>malvids</taxon>
        <taxon>Myrtales</taxon>
        <taxon>Melastomataceae</taxon>
        <taxon>Melastomatoideae</taxon>
        <taxon>Melastomateae</taxon>
        <taxon>Melastoma</taxon>
    </lineage>
</organism>